<dbReference type="RefSeq" id="WP_134488491.1">
    <property type="nucleotide sequence ID" value="NZ_CP139089.1"/>
</dbReference>
<dbReference type="KEGG" id="mtun:MTUNDRAET4_1599"/>
<name>A0A4U8YYH6_METTU</name>
<dbReference type="EMBL" id="LR536450">
    <property type="protein sequence ID" value="VFU08492.1"/>
    <property type="molecule type" value="Genomic_DNA"/>
</dbReference>
<evidence type="ECO:0000256" key="1">
    <source>
        <dbReference type="SAM" id="SignalP"/>
    </source>
</evidence>
<gene>
    <name evidence="2" type="ORF">MTUNDRAET4_1599</name>
</gene>
<protein>
    <recommendedName>
        <fullName evidence="4">MxaH protein</fullName>
    </recommendedName>
</protein>
<dbReference type="OrthoDB" id="5609383at2"/>
<dbReference type="AlphaFoldDB" id="A0A4U8YYH6"/>
<evidence type="ECO:0000313" key="2">
    <source>
        <dbReference type="EMBL" id="VFU08492.1"/>
    </source>
</evidence>
<feature type="signal peptide" evidence="1">
    <location>
        <begin position="1"/>
        <end position="23"/>
    </location>
</feature>
<dbReference type="Proteomes" id="UP000294360">
    <property type="component" value="Chromosome"/>
</dbReference>
<sequence>MPRLTRRCLGGSLLMLLGAGSLAACGDEADEPQRKIVSVNQPAQLPKWLTVKDVIEPSLWLRSREVGRLALPSDPEVDRLRRAMHQATLRFFEEPRMIANRTAQTADMLAEAHQPERYVDIMTGMVDVADATVSKKAYGDMVQHYLNLRKEGMDRTAALDSLTASYKAENSQK</sequence>
<evidence type="ECO:0008006" key="4">
    <source>
        <dbReference type="Google" id="ProtNLM"/>
    </source>
</evidence>
<reference evidence="2 3" key="1">
    <citation type="submission" date="2019-03" db="EMBL/GenBank/DDBJ databases">
        <authorList>
            <person name="Kox A.R. M."/>
        </authorList>
    </citation>
    <scope>NUCLEOTIDE SEQUENCE [LARGE SCALE GENOMIC DNA]</scope>
    <source>
        <strain evidence="2">MTUNDRAET4 annotated genome</strain>
    </source>
</reference>
<proteinExistence type="predicted"/>
<keyword evidence="1" id="KW-0732">Signal</keyword>
<accession>A0A4U8YYH6</accession>
<feature type="chain" id="PRO_5020916224" description="MxaH protein" evidence="1">
    <location>
        <begin position="24"/>
        <end position="173"/>
    </location>
</feature>
<dbReference type="PROSITE" id="PS51257">
    <property type="entry name" value="PROKAR_LIPOPROTEIN"/>
    <property type="match status" value="1"/>
</dbReference>
<organism evidence="2 3">
    <name type="scientific">Methylocella tundrae</name>
    <dbReference type="NCBI Taxonomy" id="227605"/>
    <lineage>
        <taxon>Bacteria</taxon>
        <taxon>Pseudomonadati</taxon>
        <taxon>Pseudomonadota</taxon>
        <taxon>Alphaproteobacteria</taxon>
        <taxon>Hyphomicrobiales</taxon>
        <taxon>Beijerinckiaceae</taxon>
        <taxon>Methylocella</taxon>
    </lineage>
</organism>
<evidence type="ECO:0000313" key="3">
    <source>
        <dbReference type="Proteomes" id="UP000294360"/>
    </source>
</evidence>